<keyword evidence="12" id="KW-1185">Reference proteome</keyword>
<name>A0A6P5A4C3_BRABE</name>
<dbReference type="AlphaFoldDB" id="A0A6P5A4C3"/>
<evidence type="ECO:0000256" key="10">
    <source>
        <dbReference type="RuleBase" id="RU000488"/>
    </source>
</evidence>
<dbReference type="RefSeq" id="XP_019638057.1">
    <property type="nucleotide sequence ID" value="XM_019782498.1"/>
</dbReference>
<evidence type="ECO:0000313" key="13">
    <source>
        <dbReference type="RefSeq" id="XP_019638057.1"/>
    </source>
</evidence>
<dbReference type="Proteomes" id="UP000515135">
    <property type="component" value="Unplaced"/>
</dbReference>
<comment type="subcellular location">
    <subcellularLocation>
        <location evidence="1">Mitochondrion outer membrane</location>
        <topology evidence="1">Multi-pass membrane protein</topology>
    </subcellularLocation>
</comment>
<evidence type="ECO:0000256" key="8">
    <source>
        <dbReference type="ARBA" id="ARBA00023136"/>
    </source>
</evidence>
<proteinExistence type="inferred from homology"/>
<evidence type="ECO:0000313" key="12">
    <source>
        <dbReference type="Proteomes" id="UP000515135"/>
    </source>
</evidence>
<keyword evidence="5" id="KW-1000">Mitochondrion outer membrane</keyword>
<sequence>MAMFGREKNGEGEEGEVTGPSPDLDWSHVLLGVGITTASHPMTYVKVLIQVGHEPIPPRATTNLFGRPILMLPGLLQYMGHIRKTDGFLGLYRGLLPRICTGIIGTSVNSRIMEHMKSSHPVDPIKDTDDLRTVAEKFVKTTSQETAARCLAVVVSQPFHVVTIRCMVQFIGRETAYSGPISAVSEIWNNEGISGFFSGLVPRLLGEVFTLWLCNILAHLINTYLLPNDESMTNVSEFKSYSQAITGFLANMVTYPFTLVANCMAVTGSGLAAGQHPHMPLYTDWNDCWKHLDRMGQLKRGSSLFWRQYPKRHYVLNKGGF</sequence>
<evidence type="ECO:0000256" key="5">
    <source>
        <dbReference type="ARBA" id="ARBA00022787"/>
    </source>
</evidence>
<evidence type="ECO:0000256" key="1">
    <source>
        <dbReference type="ARBA" id="ARBA00004374"/>
    </source>
</evidence>
<comment type="similarity">
    <text evidence="2 10">Belongs to the mitochondrial carrier (TC 2.A.29) family.</text>
</comment>
<gene>
    <name evidence="13" type="primary">LOC109480310</name>
</gene>
<dbReference type="OrthoDB" id="10253709at2759"/>
<reference evidence="13" key="1">
    <citation type="submission" date="2025-08" db="UniProtKB">
        <authorList>
            <consortium name="RefSeq"/>
        </authorList>
    </citation>
    <scope>IDENTIFICATION</scope>
    <source>
        <tissue evidence="13">Gonad</tissue>
    </source>
</reference>
<feature type="repeat" description="Solcar" evidence="9">
    <location>
        <begin position="136"/>
        <end position="224"/>
    </location>
</feature>
<organism evidence="12 13">
    <name type="scientific">Branchiostoma belcheri</name>
    <name type="common">Amphioxus</name>
    <dbReference type="NCBI Taxonomy" id="7741"/>
    <lineage>
        <taxon>Eukaryota</taxon>
        <taxon>Metazoa</taxon>
        <taxon>Chordata</taxon>
        <taxon>Cephalochordata</taxon>
        <taxon>Leptocardii</taxon>
        <taxon>Amphioxiformes</taxon>
        <taxon>Branchiostomatidae</taxon>
        <taxon>Branchiostoma</taxon>
    </lineage>
</organism>
<dbReference type="GO" id="GO:0005741">
    <property type="term" value="C:mitochondrial outer membrane"/>
    <property type="evidence" value="ECO:0007669"/>
    <property type="project" value="UniProtKB-SubCell"/>
</dbReference>
<feature type="compositionally biased region" description="Basic and acidic residues" evidence="11">
    <location>
        <begin position="1"/>
        <end position="11"/>
    </location>
</feature>
<keyword evidence="3 9" id="KW-0812">Transmembrane</keyword>
<protein>
    <submittedName>
        <fullName evidence="13">Mitochondrial carrier homolog 2-like</fullName>
    </submittedName>
</protein>
<dbReference type="PANTHER" id="PTHR10780">
    <property type="entry name" value="MITOCHONDRIAL CARRIER HOMOLOG"/>
    <property type="match status" value="1"/>
</dbReference>
<evidence type="ECO:0000256" key="9">
    <source>
        <dbReference type="PROSITE-ProRule" id="PRU00282"/>
    </source>
</evidence>
<keyword evidence="10" id="KW-0813">Transport</keyword>
<keyword evidence="8 9" id="KW-0472">Membrane</keyword>
<evidence type="ECO:0000256" key="7">
    <source>
        <dbReference type="ARBA" id="ARBA00023128"/>
    </source>
</evidence>
<evidence type="ECO:0000256" key="3">
    <source>
        <dbReference type="ARBA" id="ARBA00022692"/>
    </source>
</evidence>
<keyword evidence="4" id="KW-0677">Repeat</keyword>
<evidence type="ECO:0000256" key="4">
    <source>
        <dbReference type="ARBA" id="ARBA00022737"/>
    </source>
</evidence>
<dbReference type="SUPFAM" id="SSF103506">
    <property type="entry name" value="Mitochondrial carrier"/>
    <property type="match status" value="1"/>
</dbReference>
<dbReference type="GeneID" id="109480310"/>
<keyword evidence="6" id="KW-1133">Transmembrane helix</keyword>
<dbReference type="InterPro" id="IPR023395">
    <property type="entry name" value="MCP_dom_sf"/>
</dbReference>
<feature type="repeat" description="Solcar" evidence="9">
    <location>
        <begin position="26"/>
        <end position="119"/>
    </location>
</feature>
<dbReference type="Pfam" id="PF00153">
    <property type="entry name" value="Mito_carr"/>
    <property type="match status" value="2"/>
</dbReference>
<dbReference type="Gene3D" id="1.50.40.10">
    <property type="entry name" value="Mitochondrial carrier domain"/>
    <property type="match status" value="1"/>
</dbReference>
<feature type="region of interest" description="Disordered" evidence="11">
    <location>
        <begin position="1"/>
        <end position="23"/>
    </location>
</feature>
<accession>A0A6P5A4C3</accession>
<dbReference type="PANTHER" id="PTHR10780:SF18">
    <property type="entry name" value="LD43650P"/>
    <property type="match status" value="1"/>
</dbReference>
<dbReference type="InterPro" id="IPR018108">
    <property type="entry name" value="MCP_transmembrane"/>
</dbReference>
<keyword evidence="7" id="KW-0496">Mitochondrion</keyword>
<evidence type="ECO:0000256" key="2">
    <source>
        <dbReference type="ARBA" id="ARBA00006375"/>
    </source>
</evidence>
<dbReference type="PROSITE" id="PS50920">
    <property type="entry name" value="SOLCAR"/>
    <property type="match status" value="2"/>
</dbReference>
<evidence type="ECO:0000256" key="11">
    <source>
        <dbReference type="SAM" id="MobiDB-lite"/>
    </source>
</evidence>
<dbReference type="KEGG" id="bbel:109480310"/>
<evidence type="ECO:0000256" key="6">
    <source>
        <dbReference type="ARBA" id="ARBA00022989"/>
    </source>
</evidence>